<keyword evidence="12" id="KW-0694">RNA-binding</keyword>
<evidence type="ECO:0000256" key="6">
    <source>
        <dbReference type="ARBA" id="ARBA00022555"/>
    </source>
</evidence>
<dbReference type="PANTHER" id="PTHR43462:SF1">
    <property type="entry name" value="ALANYL-TRNA EDITING PROTEIN AARSD1"/>
    <property type="match status" value="1"/>
</dbReference>
<evidence type="ECO:0000256" key="1">
    <source>
        <dbReference type="ARBA" id="ARBA00001947"/>
    </source>
</evidence>
<keyword evidence="13" id="KW-0648">Protein biosynthesis</keyword>
<dbReference type="GO" id="GO:0005737">
    <property type="term" value="C:cytoplasm"/>
    <property type="evidence" value="ECO:0007669"/>
    <property type="project" value="UniProtKB-SubCell"/>
</dbReference>
<reference evidence="18 19" key="1">
    <citation type="journal article" date="2014" name="Genome Announc.">
        <title>Draft Genome Sequence of Fervidicella metallireducens Strain AeBT, an Iron-Reducing Thermoanaerobe from the Great Artesian Basin.</title>
        <authorList>
            <person name="Patel B.K."/>
        </authorList>
    </citation>
    <scope>NUCLEOTIDE SEQUENCE [LARGE SCALE GENOMIC DNA]</scope>
    <source>
        <strain evidence="18 19">AeB</strain>
    </source>
</reference>
<keyword evidence="8" id="KW-0479">Metal-binding</keyword>
<dbReference type="FunFam" id="3.10.310.40:FF:000001">
    <property type="entry name" value="Alanine--tRNA ligase"/>
    <property type="match status" value="1"/>
</dbReference>
<comment type="similarity">
    <text evidence="3">Belongs to the class-II aminoacyl-tRNA synthetase family.</text>
</comment>
<evidence type="ECO:0000256" key="13">
    <source>
        <dbReference type="ARBA" id="ARBA00022917"/>
    </source>
</evidence>
<evidence type="ECO:0000256" key="5">
    <source>
        <dbReference type="ARBA" id="ARBA00017959"/>
    </source>
</evidence>
<keyword evidence="14" id="KW-0030">Aminoacyl-tRNA synthetase</keyword>
<dbReference type="Gene3D" id="3.30.980.10">
    <property type="entry name" value="Threonyl-trna Synthetase, Chain A, domain 2"/>
    <property type="match status" value="1"/>
</dbReference>
<keyword evidence="7" id="KW-0436">Ligase</keyword>
<evidence type="ECO:0000256" key="3">
    <source>
        <dbReference type="ARBA" id="ARBA00008226"/>
    </source>
</evidence>
<dbReference type="GO" id="GO:0000049">
    <property type="term" value="F:tRNA binding"/>
    <property type="evidence" value="ECO:0007669"/>
    <property type="project" value="UniProtKB-KW"/>
</dbReference>
<dbReference type="AlphaFoldDB" id="A0A017RSH5"/>
<evidence type="ECO:0000256" key="10">
    <source>
        <dbReference type="ARBA" id="ARBA00022833"/>
    </source>
</evidence>
<dbReference type="InterPro" id="IPR012947">
    <property type="entry name" value="tRNA_SAD"/>
</dbReference>
<evidence type="ECO:0000256" key="8">
    <source>
        <dbReference type="ARBA" id="ARBA00022723"/>
    </source>
</evidence>
<evidence type="ECO:0000259" key="17">
    <source>
        <dbReference type="PROSITE" id="PS50860"/>
    </source>
</evidence>
<comment type="caution">
    <text evidence="18">The sequence shown here is derived from an EMBL/GenBank/DDBJ whole genome shotgun (WGS) entry which is preliminary data.</text>
</comment>
<dbReference type="Gene3D" id="2.40.30.130">
    <property type="match status" value="1"/>
</dbReference>
<evidence type="ECO:0000256" key="16">
    <source>
        <dbReference type="SAM" id="Coils"/>
    </source>
</evidence>
<dbReference type="InterPro" id="IPR003156">
    <property type="entry name" value="DHHA1_dom"/>
</dbReference>
<evidence type="ECO:0000256" key="11">
    <source>
        <dbReference type="ARBA" id="ARBA00022840"/>
    </source>
</evidence>
<evidence type="ECO:0000256" key="15">
    <source>
        <dbReference type="ARBA" id="ARBA00032577"/>
    </source>
</evidence>
<evidence type="ECO:0000313" key="19">
    <source>
        <dbReference type="Proteomes" id="UP000019681"/>
    </source>
</evidence>
<gene>
    <name evidence="18" type="ORF">Q428_12635</name>
</gene>
<evidence type="ECO:0000256" key="4">
    <source>
        <dbReference type="ARBA" id="ARBA00013168"/>
    </source>
</evidence>
<dbReference type="Pfam" id="PF07973">
    <property type="entry name" value="tRNA_SAD"/>
    <property type="match status" value="1"/>
</dbReference>
<keyword evidence="11" id="KW-0067">ATP-binding</keyword>
<dbReference type="GO" id="GO:0004813">
    <property type="term" value="F:alanine-tRNA ligase activity"/>
    <property type="evidence" value="ECO:0007669"/>
    <property type="project" value="UniProtKB-EC"/>
</dbReference>
<keyword evidence="9" id="KW-0547">Nucleotide-binding</keyword>
<dbReference type="SMART" id="SM00863">
    <property type="entry name" value="tRNA_SAD"/>
    <property type="match status" value="1"/>
</dbReference>
<evidence type="ECO:0000256" key="14">
    <source>
        <dbReference type="ARBA" id="ARBA00023146"/>
    </source>
</evidence>
<evidence type="ECO:0000313" key="18">
    <source>
        <dbReference type="EMBL" id="EYE87567.1"/>
    </source>
</evidence>
<dbReference type="EMBL" id="AZQP01000048">
    <property type="protein sequence ID" value="EYE87567.1"/>
    <property type="molecule type" value="Genomic_DNA"/>
</dbReference>
<dbReference type="GO" id="GO:0006419">
    <property type="term" value="P:alanyl-tRNA aminoacylation"/>
    <property type="evidence" value="ECO:0007669"/>
    <property type="project" value="InterPro"/>
</dbReference>
<dbReference type="InterPro" id="IPR018163">
    <property type="entry name" value="Thr/Ala-tRNA-synth_IIc_edit"/>
</dbReference>
<dbReference type="Pfam" id="PF02272">
    <property type="entry name" value="DHHA1"/>
    <property type="match status" value="1"/>
</dbReference>
<accession>A0A017RSH5</accession>
<dbReference type="SUPFAM" id="SSF55186">
    <property type="entry name" value="ThrRS/AlaRS common domain"/>
    <property type="match status" value="1"/>
</dbReference>
<evidence type="ECO:0000256" key="7">
    <source>
        <dbReference type="ARBA" id="ARBA00022598"/>
    </source>
</evidence>
<feature type="coiled-coil region" evidence="16">
    <location>
        <begin position="251"/>
        <end position="278"/>
    </location>
</feature>
<dbReference type="InterPro" id="IPR009000">
    <property type="entry name" value="Transl_B-barrel_sf"/>
</dbReference>
<evidence type="ECO:0000256" key="12">
    <source>
        <dbReference type="ARBA" id="ARBA00022884"/>
    </source>
</evidence>
<dbReference type="GO" id="GO:0005524">
    <property type="term" value="F:ATP binding"/>
    <property type="evidence" value="ECO:0007669"/>
    <property type="project" value="UniProtKB-KW"/>
</dbReference>
<dbReference type="Proteomes" id="UP000019681">
    <property type="component" value="Unassembled WGS sequence"/>
</dbReference>
<dbReference type="InterPro" id="IPR018165">
    <property type="entry name" value="Ala-tRNA-synth_IIc_core"/>
</dbReference>
<feature type="domain" description="Alanyl-transfer RNA synthetases family profile" evidence="17">
    <location>
        <begin position="1"/>
        <end position="220"/>
    </location>
</feature>
<comment type="cofactor">
    <cofactor evidence="1">
        <name>Zn(2+)</name>
        <dbReference type="ChEBI" id="CHEBI:29105"/>
    </cofactor>
</comment>
<dbReference type="SUPFAM" id="SSF50447">
    <property type="entry name" value="Translation proteins"/>
    <property type="match status" value="1"/>
</dbReference>
<keyword evidence="19" id="KW-1185">Reference proteome</keyword>
<dbReference type="OrthoDB" id="9812949at2"/>
<evidence type="ECO:0000256" key="2">
    <source>
        <dbReference type="ARBA" id="ARBA00004496"/>
    </source>
</evidence>
<evidence type="ECO:0000256" key="9">
    <source>
        <dbReference type="ARBA" id="ARBA00022741"/>
    </source>
</evidence>
<dbReference type="GO" id="GO:0002161">
    <property type="term" value="F:aminoacyl-tRNA deacylase activity"/>
    <property type="evidence" value="ECO:0007669"/>
    <property type="project" value="UniProtKB-ARBA"/>
</dbReference>
<protein>
    <recommendedName>
        <fullName evidence="5">Alanine--tRNA ligase</fullName>
        <ecNumber evidence="4">6.1.1.7</ecNumber>
    </recommendedName>
    <alternativeName>
        <fullName evidence="15">Alanyl-tRNA synthetase</fullName>
    </alternativeName>
</protein>
<dbReference type="EC" id="6.1.1.7" evidence="4"/>
<dbReference type="STRING" id="1403537.Q428_12635"/>
<keyword evidence="6" id="KW-0820">tRNA-binding</keyword>
<dbReference type="GO" id="GO:0046872">
    <property type="term" value="F:metal ion binding"/>
    <property type="evidence" value="ECO:0007669"/>
    <property type="project" value="UniProtKB-KW"/>
</dbReference>
<dbReference type="Gene3D" id="3.10.310.40">
    <property type="match status" value="1"/>
</dbReference>
<proteinExistence type="inferred from homology"/>
<name>A0A017RSH5_9CLOT</name>
<comment type="subcellular location">
    <subcellularLocation>
        <location evidence="2">Cytoplasm</location>
    </subcellularLocation>
</comment>
<keyword evidence="10" id="KW-0862">Zinc</keyword>
<dbReference type="PROSITE" id="PS50860">
    <property type="entry name" value="AA_TRNA_LIGASE_II_ALA"/>
    <property type="match status" value="1"/>
</dbReference>
<dbReference type="PANTHER" id="PTHR43462">
    <property type="entry name" value="ALANYL-TRNA EDITING PROTEIN"/>
    <property type="match status" value="1"/>
</dbReference>
<sequence length="400" mass="46071">MVKLYYENPYMKECVCEIVNIVEKDNKYHLELDRTCFYPEGGGQPSDTGKIDGIPVNYVYEEKGKIYHVVETKPNRIHKVKCIIDWEKRYDNMQQHLGQHIISACFMNLFNSKTIGFHLSDSYTTIDLDKILDSEEIEKVEEEANKIIAENIEVEILYPSKDELRKLQTRRPLPKTEEEIRIVKIGDIDINACCGTHPKSTLEVQLIKIIKWEKYKNGVRIYFLCGNRAIKDYILKHNSINSISKILSCSVNEVMQEVERLMAEHNKNQNEKRALISEIAYYQAKDMFASTEAIDDVKIIKTIFDNTDIKYVELLATKLAEFPKVVILFAIKSQDRVQLKFIRSKELNNLNMSSLLKDAITLIDGKGGGTEYSAQGGGKNNNNLESLMDYAFNKVKNNLT</sequence>
<dbReference type="InterPro" id="IPR051335">
    <property type="entry name" value="Alanyl-tRNA_Editing_Enzymes"/>
</dbReference>
<keyword evidence="16" id="KW-0175">Coiled coil</keyword>
<organism evidence="18 19">
    <name type="scientific">Fervidicella metallireducens AeB</name>
    <dbReference type="NCBI Taxonomy" id="1403537"/>
    <lineage>
        <taxon>Bacteria</taxon>
        <taxon>Bacillati</taxon>
        <taxon>Bacillota</taxon>
        <taxon>Clostridia</taxon>
        <taxon>Eubacteriales</taxon>
        <taxon>Clostridiaceae</taxon>
        <taxon>Fervidicella</taxon>
    </lineage>
</organism>